<sequence length="86" mass="10021">MRVAEVRIKGFFGETSLSSYYFFTDYNDLLKGDAVLVISNGLQLAVFEQYVKTDFKPEKFIVSKISERRIRNKLLSLKMKRGDFNV</sequence>
<dbReference type="RefSeq" id="WP_003147103.1">
    <property type="nucleotide sequence ID" value="NZ_GL883583.1"/>
</dbReference>
<dbReference type="AlphaFoldDB" id="A0AA87DVN4"/>
<name>A0AA87DVN4_9BACL</name>
<dbReference type="EMBL" id="ACRO01000015">
    <property type="protein sequence ID" value="EGF88491.1"/>
    <property type="molecule type" value="Genomic_DNA"/>
</dbReference>
<proteinExistence type="predicted"/>
<dbReference type="Proteomes" id="UP000004773">
    <property type="component" value="Unassembled WGS sequence"/>
</dbReference>
<protein>
    <submittedName>
        <fullName evidence="1">Uncharacterized protein</fullName>
    </submittedName>
</protein>
<reference evidence="1 2" key="1">
    <citation type="submission" date="2011-03" db="EMBL/GenBank/DDBJ databases">
        <title>The Genome Sequence of Gemella haemolysans M341.</title>
        <authorList>
            <consortium name="The Broad Institute Genome Sequencing Platform"/>
            <consortium name="The Broad Institute Genome Sequencing Center for Infectious Disease"/>
            <person name="Earl A."/>
            <person name="Ward D."/>
            <person name="Feldgarden M."/>
            <person name="Gevers D."/>
            <person name="Sibley C.D."/>
            <person name="Field T.R."/>
            <person name="Grinwis M."/>
            <person name="Eshaghurshan C.S."/>
            <person name="Surette M.G."/>
            <person name="Young S.K."/>
            <person name="Zeng Q."/>
            <person name="Gargeya S."/>
            <person name="Fitzgerald M."/>
            <person name="Haas B."/>
            <person name="Abouelleil A."/>
            <person name="Alvarado L."/>
            <person name="Arachchi H.M."/>
            <person name="Berlin A."/>
            <person name="Brown A."/>
            <person name="Chapman S.B."/>
            <person name="Chen Z."/>
            <person name="Dunbar C."/>
            <person name="Freedman E."/>
            <person name="Gearin G."/>
            <person name="Gellesch M."/>
            <person name="Goldberg J."/>
            <person name="Griggs A."/>
            <person name="Gujja S."/>
            <person name="Heilman E.R."/>
            <person name="Heiman D."/>
            <person name="Howarth C."/>
            <person name="Larson L."/>
            <person name="Lui A."/>
            <person name="MacDonald P.J.P."/>
            <person name="Mehta T."/>
            <person name="Montmayeur A."/>
            <person name="Murphy C."/>
            <person name="Neiman D."/>
            <person name="Pearson M."/>
            <person name="Priest M."/>
            <person name="Roberts A."/>
            <person name="Saif S."/>
            <person name="Shea T."/>
            <person name="Shenoy N."/>
            <person name="Sisk P."/>
            <person name="Stolte C."/>
            <person name="Sykes S."/>
            <person name="White J."/>
            <person name="Yandava C."/>
            <person name="Wortman J."/>
            <person name="Nusbaum C."/>
            <person name="Birren B."/>
        </authorList>
    </citation>
    <scope>NUCLEOTIDE SEQUENCE [LARGE SCALE GENOMIC DNA]</scope>
    <source>
        <strain evidence="1 2">M341</strain>
    </source>
</reference>
<comment type="caution">
    <text evidence="1">The sequence shown here is derived from an EMBL/GenBank/DDBJ whole genome shotgun (WGS) entry which is preliminary data.</text>
</comment>
<organism evidence="1 2">
    <name type="scientific">Gemella haemolysans M341</name>
    <dbReference type="NCBI Taxonomy" id="562981"/>
    <lineage>
        <taxon>Bacteria</taxon>
        <taxon>Bacillati</taxon>
        <taxon>Bacillota</taxon>
        <taxon>Bacilli</taxon>
        <taxon>Bacillales</taxon>
        <taxon>Gemellaceae</taxon>
        <taxon>Gemella</taxon>
    </lineage>
</organism>
<accession>A0AA87DVN4</accession>
<evidence type="ECO:0000313" key="2">
    <source>
        <dbReference type="Proteomes" id="UP000004773"/>
    </source>
</evidence>
<gene>
    <name evidence="1" type="ORF">HMPREF0428_01009</name>
</gene>
<evidence type="ECO:0000313" key="1">
    <source>
        <dbReference type="EMBL" id="EGF88491.1"/>
    </source>
</evidence>